<reference evidence="2" key="1">
    <citation type="submission" date="2021-02" db="EMBL/GenBank/DDBJ databases">
        <authorList>
            <person name="Nowell W R."/>
        </authorList>
    </citation>
    <scope>NUCLEOTIDE SEQUENCE</scope>
    <source>
        <strain evidence="2">Ploen Becks lab</strain>
    </source>
</reference>
<name>A0A814GSY4_9BILA</name>
<gene>
    <name evidence="2" type="ORF">OXX778_LOCUS16388</name>
</gene>
<feature type="region of interest" description="Disordered" evidence="1">
    <location>
        <begin position="1"/>
        <end position="23"/>
    </location>
</feature>
<dbReference type="Proteomes" id="UP000663879">
    <property type="component" value="Unassembled WGS sequence"/>
</dbReference>
<feature type="compositionally biased region" description="Polar residues" evidence="1">
    <location>
        <begin position="8"/>
        <end position="17"/>
    </location>
</feature>
<proteinExistence type="predicted"/>
<keyword evidence="3" id="KW-1185">Reference proteome</keyword>
<dbReference type="AlphaFoldDB" id="A0A814GSY4"/>
<evidence type="ECO:0000313" key="2">
    <source>
        <dbReference type="EMBL" id="CAF1000661.1"/>
    </source>
</evidence>
<dbReference type="EMBL" id="CAJNOC010003859">
    <property type="protein sequence ID" value="CAF1000661.1"/>
    <property type="molecule type" value="Genomic_DNA"/>
</dbReference>
<comment type="caution">
    <text evidence="2">The sequence shown here is derived from an EMBL/GenBank/DDBJ whole genome shotgun (WGS) entry which is preliminary data.</text>
</comment>
<accession>A0A814GSY4</accession>
<protein>
    <submittedName>
        <fullName evidence="2">Uncharacterized protein</fullName>
    </submittedName>
</protein>
<evidence type="ECO:0000256" key="1">
    <source>
        <dbReference type="SAM" id="MobiDB-lite"/>
    </source>
</evidence>
<evidence type="ECO:0000313" key="3">
    <source>
        <dbReference type="Proteomes" id="UP000663879"/>
    </source>
</evidence>
<sequence>MKLVFDFSPNTNNGSKNKQNRDEATLSLNNVQESKTSLSTKTETLINNQEQDIIEVYTKILHKDFSDNLAKGLKILTYRQMFAKWLLYPSEEDEDIFE</sequence>
<organism evidence="2 3">
    <name type="scientific">Brachionus calyciflorus</name>
    <dbReference type="NCBI Taxonomy" id="104777"/>
    <lineage>
        <taxon>Eukaryota</taxon>
        <taxon>Metazoa</taxon>
        <taxon>Spiralia</taxon>
        <taxon>Gnathifera</taxon>
        <taxon>Rotifera</taxon>
        <taxon>Eurotatoria</taxon>
        <taxon>Monogononta</taxon>
        <taxon>Pseudotrocha</taxon>
        <taxon>Ploima</taxon>
        <taxon>Brachionidae</taxon>
        <taxon>Brachionus</taxon>
    </lineage>
</organism>